<dbReference type="GO" id="GO:0006304">
    <property type="term" value="P:DNA modification"/>
    <property type="evidence" value="ECO:0007669"/>
    <property type="project" value="InterPro"/>
</dbReference>
<dbReference type="GO" id="GO:0032259">
    <property type="term" value="P:methylation"/>
    <property type="evidence" value="ECO:0007669"/>
    <property type="project" value="UniProtKB-KW"/>
</dbReference>
<dbReference type="SUPFAM" id="SSF53335">
    <property type="entry name" value="S-adenosyl-L-methionine-dependent methyltransferases"/>
    <property type="match status" value="1"/>
</dbReference>
<name>A0A2P0VNL8_9VIRU</name>
<keyword evidence="3" id="KW-1185">Reference proteome</keyword>
<evidence type="ECO:0000313" key="2">
    <source>
        <dbReference type="EMBL" id="AUF82460.1"/>
    </source>
</evidence>
<dbReference type="EMBL" id="KY322437">
    <property type="protein sequence ID" value="AUF82460.1"/>
    <property type="molecule type" value="Genomic_DNA"/>
</dbReference>
<accession>A0A2P0VNL8</accession>
<dbReference type="Proteomes" id="UP000244773">
    <property type="component" value="Segment"/>
</dbReference>
<gene>
    <name evidence="2" type="ORF">TetV_368</name>
</gene>
<evidence type="ECO:0000259" key="1">
    <source>
        <dbReference type="Pfam" id="PF07669"/>
    </source>
</evidence>
<dbReference type="GO" id="GO:0003676">
    <property type="term" value="F:nucleic acid binding"/>
    <property type="evidence" value="ECO:0007669"/>
    <property type="project" value="InterPro"/>
</dbReference>
<dbReference type="PROSITE" id="PS00092">
    <property type="entry name" value="N6_MTASE"/>
    <property type="match status" value="1"/>
</dbReference>
<dbReference type="InterPro" id="IPR029063">
    <property type="entry name" value="SAM-dependent_MTases_sf"/>
</dbReference>
<dbReference type="InterPro" id="IPR002052">
    <property type="entry name" value="DNA_methylase_N6_adenine_CS"/>
</dbReference>
<dbReference type="Pfam" id="PF07669">
    <property type="entry name" value="Eco57I"/>
    <property type="match status" value="1"/>
</dbReference>
<dbReference type="GO" id="GO:0008168">
    <property type="term" value="F:methyltransferase activity"/>
    <property type="evidence" value="ECO:0007669"/>
    <property type="project" value="UniProtKB-KW"/>
</dbReference>
<organism evidence="2">
    <name type="scientific">Tetraselmis virus 1</name>
    <dbReference type="NCBI Taxonomy" id="2060617"/>
    <lineage>
        <taxon>Viruses</taxon>
        <taxon>Varidnaviria</taxon>
        <taxon>Bamfordvirae</taxon>
        <taxon>Nucleocytoviricota</taxon>
        <taxon>Megaviricetes</taxon>
        <taxon>Imitervirales</taxon>
        <taxon>Allomimiviridae</taxon>
        <taxon>Oceanusvirus</taxon>
        <taxon>Oceanusvirus kaneohense</taxon>
    </lineage>
</organism>
<sequence>MSCIQYSPNLNSDLIDQISNSLDVRTTEKNQFGEVFTPLETICDMYEHLPDNTWSDKSYKWLDVSAGTGNFMIVAYYKLMDGLKSQIRAKSTRSKYIIEKMLYMVEYNCENVEIIKQNFKIIDKNAVPNVYNEDYLLWQPACKFNVVVGNPPYNKDGIQKGGGVYWKYFVFRAYEMLENKGYSIMIHPIGWRKPSGNSPSSGDIWKLYRNNGSLISLYMSTKKIPNFPIVDYYIFKKGSLEENTIVSSKFNHFESTINDYLNNMAFIPSFLSTDSISIFSKILNTKSKKGKFNFIYDQKIKPSLFSNTRRGIKHYHYYKPTTSSYEIKYVQKSVMNKMFKKQIPNYYSRDKIILQYKSSIRKGCVFPVVVKGESNIGTTNNTMYHIISFEEGKKLIPFFKSNLFSFIMMLTSYSESPNHINEFKIINQIYIPDLPPNSSENDVNAYYKLTNKELELIDTLTDDKCKV</sequence>
<keyword evidence="2" id="KW-0489">Methyltransferase</keyword>
<reference evidence="2" key="1">
    <citation type="journal article" date="2018" name="Virology">
        <title>A giant virus infecting green algae encodes key fermentation genes.</title>
        <authorList>
            <person name="Schvarcz C.R."/>
            <person name="Steward G.F."/>
        </authorList>
    </citation>
    <scope>NUCLEOTIDE SEQUENCE [LARGE SCALE GENOMIC DNA]</scope>
</reference>
<dbReference type="Gene3D" id="3.40.50.150">
    <property type="entry name" value="Vaccinia Virus protein VP39"/>
    <property type="match status" value="1"/>
</dbReference>
<proteinExistence type="predicted"/>
<dbReference type="InterPro" id="IPR011639">
    <property type="entry name" value="MethylTrfase_TaqI-like_dom"/>
</dbReference>
<protein>
    <submittedName>
        <fullName evidence="2">Putative N-6 adenine-specific DNA methylase</fullName>
    </submittedName>
</protein>
<keyword evidence="2" id="KW-0808">Transferase</keyword>
<feature type="domain" description="Type II methyltransferase M.TaqI-like" evidence="1">
    <location>
        <begin position="115"/>
        <end position="198"/>
    </location>
</feature>
<evidence type="ECO:0000313" key="3">
    <source>
        <dbReference type="Proteomes" id="UP000244773"/>
    </source>
</evidence>
<dbReference type="PRINTS" id="PR00507">
    <property type="entry name" value="N12N6MTFRASE"/>
</dbReference>